<accession>A0A5K8A885</accession>
<reference evidence="6 7" key="1">
    <citation type="submission" date="2019-11" db="EMBL/GenBank/DDBJ databases">
        <title>Comparative genomics of hydrocarbon-degrading Desulfosarcina strains.</title>
        <authorList>
            <person name="Watanabe M."/>
            <person name="Kojima H."/>
            <person name="Fukui M."/>
        </authorList>
    </citation>
    <scope>NUCLEOTIDE SEQUENCE [LARGE SCALE GENOMIC DNA]</scope>
    <source>
        <strain evidence="7">oXyS1</strain>
    </source>
</reference>
<dbReference type="SUPFAM" id="SSF111331">
    <property type="entry name" value="NAD kinase/diacylglycerol kinase-like"/>
    <property type="match status" value="1"/>
</dbReference>
<dbReference type="InterPro" id="IPR045540">
    <property type="entry name" value="YegS/DAGK_C"/>
</dbReference>
<sequence length="296" mass="32277">MSPPPHYCMIANPASGKLSANRRYARLQQVSRMMKATVRGLDTGSARELAQCAREAAQKCDVLVVAGGDGTFSLMLNAVDLATTTLAFLPFGTGNALTHALGYGKNLLQIAAGIIGGRDHRLDLIDCGTGCDVRQKAFMTSLGIDGAAIRRYEQFRARGYRGLKAHMAAGVTAYFRDYRPTGGQLTIDGRHKRIDHLLSLMVVKQPYFGMGLKAVPRARWDDGRLHIQAIDSGLAGALAGLITGFSIGNRVGRYRCGHSFYLRLDTPLTLQVDGEVGWTSDRFDFRVLPGVLKLRY</sequence>
<gene>
    <name evidence="6" type="ORF">DSCOOX_18560</name>
</gene>
<dbReference type="Gene3D" id="3.40.50.10330">
    <property type="entry name" value="Probable inorganic polyphosphate/atp-NAD kinase, domain 1"/>
    <property type="match status" value="1"/>
</dbReference>
<feature type="domain" description="DAGKc" evidence="5">
    <location>
        <begin position="2"/>
        <end position="131"/>
    </location>
</feature>
<keyword evidence="1" id="KW-0808">Transferase</keyword>
<dbReference type="InterPro" id="IPR016064">
    <property type="entry name" value="NAD/diacylglycerol_kinase_sf"/>
</dbReference>
<evidence type="ECO:0000313" key="6">
    <source>
        <dbReference type="EMBL" id="BBO88676.1"/>
    </source>
</evidence>
<dbReference type="Pfam" id="PF19279">
    <property type="entry name" value="YegS_C"/>
    <property type="match status" value="1"/>
</dbReference>
<dbReference type="AlphaFoldDB" id="A0A5K8A885"/>
<proteinExistence type="predicted"/>
<evidence type="ECO:0000256" key="4">
    <source>
        <dbReference type="ARBA" id="ARBA00022840"/>
    </source>
</evidence>
<dbReference type="GO" id="GO:0005524">
    <property type="term" value="F:ATP binding"/>
    <property type="evidence" value="ECO:0007669"/>
    <property type="project" value="UniProtKB-KW"/>
</dbReference>
<dbReference type="Proteomes" id="UP000422108">
    <property type="component" value="Chromosome"/>
</dbReference>
<keyword evidence="7" id="KW-1185">Reference proteome</keyword>
<dbReference type="PROSITE" id="PS50146">
    <property type="entry name" value="DAGK"/>
    <property type="match status" value="1"/>
</dbReference>
<evidence type="ECO:0000256" key="2">
    <source>
        <dbReference type="ARBA" id="ARBA00022741"/>
    </source>
</evidence>
<dbReference type="InterPro" id="IPR017438">
    <property type="entry name" value="ATP-NAD_kinase_N"/>
</dbReference>
<keyword evidence="2" id="KW-0547">Nucleotide-binding</keyword>
<dbReference type="GO" id="GO:0016301">
    <property type="term" value="F:kinase activity"/>
    <property type="evidence" value="ECO:0007669"/>
    <property type="project" value="UniProtKB-KW"/>
</dbReference>
<evidence type="ECO:0000259" key="5">
    <source>
        <dbReference type="PROSITE" id="PS50146"/>
    </source>
</evidence>
<evidence type="ECO:0000313" key="7">
    <source>
        <dbReference type="Proteomes" id="UP000422108"/>
    </source>
</evidence>
<dbReference type="RefSeq" id="WP_155309957.1">
    <property type="nucleotide sequence ID" value="NZ_AP021879.1"/>
</dbReference>
<dbReference type="Pfam" id="PF00781">
    <property type="entry name" value="DAGK_cat"/>
    <property type="match status" value="1"/>
</dbReference>
<dbReference type="InterPro" id="IPR050187">
    <property type="entry name" value="Lipid_Phosphate_FormReg"/>
</dbReference>
<organism evidence="6 7">
    <name type="scientific">Desulfosarcina ovata subsp. ovata</name>
    <dbReference type="NCBI Taxonomy" id="2752305"/>
    <lineage>
        <taxon>Bacteria</taxon>
        <taxon>Pseudomonadati</taxon>
        <taxon>Thermodesulfobacteriota</taxon>
        <taxon>Desulfobacteria</taxon>
        <taxon>Desulfobacterales</taxon>
        <taxon>Desulfosarcinaceae</taxon>
        <taxon>Desulfosarcina</taxon>
    </lineage>
</organism>
<evidence type="ECO:0000256" key="1">
    <source>
        <dbReference type="ARBA" id="ARBA00022679"/>
    </source>
</evidence>
<keyword evidence="4" id="KW-0067">ATP-binding</keyword>
<dbReference type="EMBL" id="AP021879">
    <property type="protein sequence ID" value="BBO88676.1"/>
    <property type="molecule type" value="Genomic_DNA"/>
</dbReference>
<dbReference type="Gene3D" id="2.60.200.40">
    <property type="match status" value="1"/>
</dbReference>
<name>A0A5K8A885_9BACT</name>
<evidence type="ECO:0000256" key="3">
    <source>
        <dbReference type="ARBA" id="ARBA00022777"/>
    </source>
</evidence>
<dbReference type="InterPro" id="IPR001206">
    <property type="entry name" value="Diacylglycerol_kinase_cat_dom"/>
</dbReference>
<dbReference type="PANTHER" id="PTHR12358:SF54">
    <property type="entry name" value="SPHINGOSINE KINASE RELATED PROTEIN"/>
    <property type="match status" value="1"/>
</dbReference>
<protein>
    <submittedName>
        <fullName evidence="6">Diacylglycerol kinase</fullName>
    </submittedName>
</protein>
<keyword evidence="3 6" id="KW-0418">Kinase</keyword>
<dbReference type="PANTHER" id="PTHR12358">
    <property type="entry name" value="SPHINGOSINE KINASE"/>
    <property type="match status" value="1"/>
</dbReference>